<gene>
    <name evidence="1" type="ORF">CFBP5507_06175</name>
</gene>
<dbReference type="RefSeq" id="WP_137410364.1">
    <property type="nucleotide sequence ID" value="NZ_CP109968.1"/>
</dbReference>
<dbReference type="EMBL" id="CP109968">
    <property type="protein sequence ID" value="UYZ08586.1"/>
    <property type="molecule type" value="Genomic_DNA"/>
</dbReference>
<evidence type="ECO:0000313" key="1">
    <source>
        <dbReference type="EMBL" id="UYZ08586.1"/>
    </source>
</evidence>
<accession>A0A4Z1QW42</accession>
<organism evidence="1 2">
    <name type="scientific">Agrobacterium salinitolerans</name>
    <dbReference type="NCBI Taxonomy" id="1183413"/>
    <lineage>
        <taxon>Bacteria</taxon>
        <taxon>Pseudomonadati</taxon>
        <taxon>Pseudomonadota</taxon>
        <taxon>Alphaproteobacteria</taxon>
        <taxon>Hyphomicrobiales</taxon>
        <taxon>Rhizobiaceae</taxon>
        <taxon>Rhizobium/Agrobacterium group</taxon>
        <taxon>Agrobacterium</taxon>
    </lineage>
</organism>
<sequence>MGQKFEASNLNRLLVADDPIAALMIARNLAREGLDTSELSEAAIAALNPREVLTVSPPCVGFTRRFA</sequence>
<evidence type="ECO:0000313" key="2">
    <source>
        <dbReference type="Proteomes" id="UP000298735"/>
    </source>
</evidence>
<name>A0A4Z1QW42_9HYPH</name>
<proteinExistence type="predicted"/>
<protein>
    <submittedName>
        <fullName evidence="1">Uncharacterized protein</fullName>
    </submittedName>
</protein>
<dbReference type="Proteomes" id="UP000298735">
    <property type="component" value="Chromosome Circular"/>
</dbReference>
<reference evidence="1" key="1">
    <citation type="submission" date="2022-10" db="EMBL/GenBank/DDBJ databases">
        <title>Complete genome sequence of Agrobacterium salinitolerans CFBP5507.</title>
        <authorList>
            <person name="Tchabashvili S."/>
            <person name="Yen H.-C."/>
            <person name="Haryono M."/>
            <person name="Lin Y.-C."/>
            <person name="Lai E.-M."/>
            <person name="Kuo C.-H."/>
        </authorList>
    </citation>
    <scope>NUCLEOTIDE SEQUENCE</scope>
    <source>
        <strain evidence="1">CFBP5507</strain>
    </source>
</reference>
<dbReference type="KEGG" id="asal:CFBP5507_06175"/>
<dbReference type="AlphaFoldDB" id="A0A4Z1QW42"/>